<organism evidence="2 3">
    <name type="scientific">Aspergillus oryzae (strain 3.042)</name>
    <name type="common">Yellow koji mold</name>
    <dbReference type="NCBI Taxonomy" id="1160506"/>
    <lineage>
        <taxon>Eukaryota</taxon>
        <taxon>Fungi</taxon>
        <taxon>Dikarya</taxon>
        <taxon>Ascomycota</taxon>
        <taxon>Pezizomycotina</taxon>
        <taxon>Eurotiomycetes</taxon>
        <taxon>Eurotiomycetidae</taxon>
        <taxon>Eurotiales</taxon>
        <taxon>Aspergillaceae</taxon>
        <taxon>Aspergillus</taxon>
        <taxon>Aspergillus subgen. Circumdati</taxon>
    </lineage>
</organism>
<evidence type="ECO:0000256" key="1">
    <source>
        <dbReference type="SAM" id="MobiDB-lite"/>
    </source>
</evidence>
<dbReference type="EMBL" id="AKHY01000133">
    <property type="protein sequence ID" value="EIT78836.1"/>
    <property type="molecule type" value="Genomic_DNA"/>
</dbReference>
<protein>
    <submittedName>
        <fullName evidence="2">Uncharacterized protein</fullName>
    </submittedName>
</protein>
<dbReference type="Proteomes" id="UP000002812">
    <property type="component" value="Unassembled WGS sequence"/>
</dbReference>
<reference evidence="3" key="2">
    <citation type="submission" date="2012-06" db="EMBL/GenBank/DDBJ databases">
        <title>Comparative genomic analyses of Aspergillus oryzae 3.042 and A. oryzae RIB40 for soy-sauce fermentation.</title>
        <authorList>
            <person name="Zhao G."/>
            <person name="Hou L."/>
            <person name="Wang C."/>
            <person name="Cao X."/>
        </authorList>
    </citation>
    <scope>NUCLEOTIDE SEQUENCE [LARGE SCALE GENOMIC DNA]</scope>
    <source>
        <strain evidence="3">3.042</strain>
    </source>
</reference>
<reference evidence="2 3" key="1">
    <citation type="journal article" date="2012" name="Eukaryot. Cell">
        <title>Draft genome sequence of Aspergillus oryzae strain 3.042.</title>
        <authorList>
            <person name="Zhao G."/>
            <person name="Yao Y."/>
            <person name="Qi W."/>
            <person name="Wang C."/>
            <person name="Hou L."/>
            <person name="Zeng B."/>
            <person name="Cao X."/>
        </authorList>
    </citation>
    <scope>NUCLEOTIDE SEQUENCE [LARGE SCALE GENOMIC DNA]</scope>
    <source>
        <strain evidence="2 3">3.042</strain>
    </source>
</reference>
<evidence type="ECO:0000313" key="2">
    <source>
        <dbReference type="EMBL" id="EIT78836.1"/>
    </source>
</evidence>
<sequence>MIFTALPTTITQHHLSNVTAICLLATLTTYLLHSLWKKHHSSKSPESDPEQKSLSPASKFKQPTRKPGEWTPSDFKRPPAAPYPDWDVHTTKPKPYRPFRYGPEPTVNTSSQWACEA</sequence>
<comment type="caution">
    <text evidence="2">The sequence shown here is derived from an EMBL/GenBank/DDBJ whole genome shotgun (WGS) entry which is preliminary data.</text>
</comment>
<feature type="compositionally biased region" description="Polar residues" evidence="1">
    <location>
        <begin position="106"/>
        <end position="117"/>
    </location>
</feature>
<accession>I8IJ56</accession>
<name>I8IJ56_ASPO3</name>
<gene>
    <name evidence="2" type="ORF">Ao3042_04673</name>
</gene>
<feature type="region of interest" description="Disordered" evidence="1">
    <location>
        <begin position="40"/>
        <end position="117"/>
    </location>
</feature>
<dbReference type="OrthoDB" id="497541at2759"/>
<proteinExistence type="predicted"/>
<dbReference type="AlphaFoldDB" id="I8IJ56"/>
<evidence type="ECO:0000313" key="3">
    <source>
        <dbReference type="Proteomes" id="UP000002812"/>
    </source>
</evidence>
<dbReference type="HOGENOM" id="CLU_2084367_0_0_1"/>